<keyword evidence="1" id="KW-0472">Membrane</keyword>
<dbReference type="Proteomes" id="UP000295050">
    <property type="component" value="Unassembled WGS sequence"/>
</dbReference>
<accession>A0A4R2R6E7</accession>
<proteinExistence type="predicted"/>
<reference evidence="2 3" key="1">
    <citation type="submission" date="2019-03" db="EMBL/GenBank/DDBJ databases">
        <title>Genomic Encyclopedia of Type Strains, Phase IV (KMG-IV): sequencing the most valuable type-strain genomes for metagenomic binning, comparative biology and taxonomic classification.</title>
        <authorList>
            <person name="Goeker M."/>
        </authorList>
    </citation>
    <scope>NUCLEOTIDE SEQUENCE [LARGE SCALE GENOMIC DNA]</scope>
    <source>
        <strain evidence="2 3">DSM 24766</strain>
    </source>
</reference>
<sequence>MDDQTTLADAVARAFRDHGITAALTALIGGTMALIAAITRKAFTNEALLDRLDRELIADRDRIDRQRSEDRKVDGDRLDRIETDIRSMRDMLFDAFQRGRSD</sequence>
<evidence type="ECO:0000256" key="1">
    <source>
        <dbReference type="SAM" id="Phobius"/>
    </source>
</evidence>
<name>A0A4R2R6E7_9RHOB</name>
<protein>
    <submittedName>
        <fullName evidence="2">Uncharacterized protein</fullName>
    </submittedName>
</protein>
<dbReference type="EMBL" id="SLXU01000020">
    <property type="protein sequence ID" value="TCP58612.1"/>
    <property type="molecule type" value="Genomic_DNA"/>
</dbReference>
<keyword evidence="1" id="KW-1133">Transmembrane helix</keyword>
<evidence type="ECO:0000313" key="2">
    <source>
        <dbReference type="EMBL" id="TCP58612.1"/>
    </source>
</evidence>
<keyword evidence="1" id="KW-0812">Transmembrane</keyword>
<dbReference type="RefSeq" id="WP_132952999.1">
    <property type="nucleotide sequence ID" value="NZ_SLXU01000020.1"/>
</dbReference>
<feature type="transmembrane region" description="Helical" evidence="1">
    <location>
        <begin position="20"/>
        <end position="39"/>
    </location>
</feature>
<gene>
    <name evidence="2" type="ORF">EV663_12024</name>
</gene>
<dbReference type="AlphaFoldDB" id="A0A4R2R6E7"/>
<evidence type="ECO:0000313" key="3">
    <source>
        <dbReference type="Proteomes" id="UP000295050"/>
    </source>
</evidence>
<keyword evidence="3" id="KW-1185">Reference proteome</keyword>
<dbReference type="OrthoDB" id="7691541at2"/>
<comment type="caution">
    <text evidence="2">The sequence shown here is derived from an EMBL/GenBank/DDBJ whole genome shotgun (WGS) entry which is preliminary data.</text>
</comment>
<organism evidence="2 3">
    <name type="scientific">Rhodovulum bhavnagarense</name>
    <dbReference type="NCBI Taxonomy" id="992286"/>
    <lineage>
        <taxon>Bacteria</taxon>
        <taxon>Pseudomonadati</taxon>
        <taxon>Pseudomonadota</taxon>
        <taxon>Alphaproteobacteria</taxon>
        <taxon>Rhodobacterales</taxon>
        <taxon>Paracoccaceae</taxon>
        <taxon>Rhodovulum</taxon>
    </lineage>
</organism>